<dbReference type="Pfam" id="PF24779">
    <property type="entry name" value="UTP23_sensor"/>
    <property type="match status" value="1"/>
</dbReference>
<evidence type="ECO:0000256" key="5">
    <source>
        <dbReference type="ARBA" id="ARBA00037300"/>
    </source>
</evidence>
<dbReference type="InterPro" id="IPR057776">
    <property type="entry name" value="UTP23_sensor"/>
</dbReference>
<comment type="similarity">
    <text evidence="6">Belongs to the UTP23/FCF1 family. UTP23 subfamily.</text>
</comment>
<proteinExistence type="inferred from homology"/>
<keyword evidence="4" id="KW-0539">Nucleus</keyword>
<evidence type="ECO:0000313" key="10">
    <source>
        <dbReference type="EMBL" id="KAK3937104.1"/>
    </source>
</evidence>
<comment type="caution">
    <text evidence="10">The sequence shown here is derived from an EMBL/GenBank/DDBJ whole genome shotgun (WGS) entry which is preliminary data.</text>
</comment>
<evidence type="ECO:0000259" key="9">
    <source>
        <dbReference type="Pfam" id="PF24779"/>
    </source>
</evidence>
<name>A0AAN6N131_9PEZI</name>
<keyword evidence="11" id="KW-1185">Reference proteome</keyword>
<organism evidence="10 11">
    <name type="scientific">Diplogelasinospora grovesii</name>
    <dbReference type="NCBI Taxonomy" id="303347"/>
    <lineage>
        <taxon>Eukaryota</taxon>
        <taxon>Fungi</taxon>
        <taxon>Dikarya</taxon>
        <taxon>Ascomycota</taxon>
        <taxon>Pezizomycotina</taxon>
        <taxon>Sordariomycetes</taxon>
        <taxon>Sordariomycetidae</taxon>
        <taxon>Sordariales</taxon>
        <taxon>Diplogelasinosporaceae</taxon>
        <taxon>Diplogelasinospora</taxon>
    </lineage>
</organism>
<dbReference type="EMBL" id="MU853863">
    <property type="protein sequence ID" value="KAK3937104.1"/>
    <property type="molecule type" value="Genomic_DNA"/>
</dbReference>
<dbReference type="Gene3D" id="3.40.50.1010">
    <property type="entry name" value="5'-nuclease"/>
    <property type="match status" value="1"/>
</dbReference>
<dbReference type="PANTHER" id="PTHR12416">
    <property type="entry name" value="RRNA-PROCESSING PROTEIN UTP23 HOMOLOG"/>
    <property type="match status" value="1"/>
</dbReference>
<evidence type="ECO:0000256" key="1">
    <source>
        <dbReference type="ARBA" id="ARBA00004604"/>
    </source>
</evidence>
<feature type="compositionally biased region" description="Gly residues" evidence="8">
    <location>
        <begin position="290"/>
        <end position="309"/>
    </location>
</feature>
<keyword evidence="3" id="KW-0698">rRNA processing</keyword>
<sequence>MGKRTKQYKKLMRAFEHLGFRQPYQLLMTSDIILDTLKLELMTLFEKTLSCKNLKPMITQCCIRALYDQNKGPNRDPAIAAAIERAKTFERRRCGHLMDEDALPERECMMSVVDPKGNGENKFRYVVATQDELLRERLRSVVPTPLMYVRRSVMILEPMSHASARVRNREERAKFTEGIVRKTHLLKRKREEDDDGDDDKDGSGSDPDDGSQAGDDKPAPSESKEDKKKKRKYGQKGPNPLSVKKKKKATDQPKPSKPKPSEPKPSEPTAETSTEPKAKRKRRKKAKTTEGGGEQSEGGEAGGAGGGGETEVATAVTAES</sequence>
<protein>
    <recommendedName>
        <fullName evidence="7">U three protein 23</fullName>
    </recommendedName>
</protein>
<evidence type="ECO:0000256" key="6">
    <source>
        <dbReference type="ARBA" id="ARBA00038503"/>
    </source>
</evidence>
<dbReference type="GO" id="GO:0006364">
    <property type="term" value="P:rRNA processing"/>
    <property type="evidence" value="ECO:0007669"/>
    <property type="project" value="UniProtKB-KW"/>
</dbReference>
<dbReference type="GO" id="GO:0032040">
    <property type="term" value="C:small-subunit processome"/>
    <property type="evidence" value="ECO:0007669"/>
    <property type="project" value="InterPro"/>
</dbReference>
<feature type="compositionally biased region" description="Basic and acidic residues" evidence="8">
    <location>
        <begin position="214"/>
        <end position="226"/>
    </location>
</feature>
<feature type="compositionally biased region" description="Low complexity" evidence="8">
    <location>
        <begin position="310"/>
        <end position="320"/>
    </location>
</feature>
<evidence type="ECO:0000313" key="11">
    <source>
        <dbReference type="Proteomes" id="UP001303473"/>
    </source>
</evidence>
<dbReference type="CDD" id="cd09865">
    <property type="entry name" value="PIN_ScUtp23p-like"/>
    <property type="match status" value="1"/>
</dbReference>
<evidence type="ECO:0000256" key="7">
    <source>
        <dbReference type="ARBA" id="ARBA00076388"/>
    </source>
</evidence>
<feature type="region of interest" description="Disordered" evidence="8">
    <location>
        <begin position="186"/>
        <end position="320"/>
    </location>
</feature>
<evidence type="ECO:0000256" key="4">
    <source>
        <dbReference type="ARBA" id="ARBA00023242"/>
    </source>
</evidence>
<evidence type="ECO:0000256" key="2">
    <source>
        <dbReference type="ARBA" id="ARBA00022517"/>
    </source>
</evidence>
<evidence type="ECO:0000256" key="3">
    <source>
        <dbReference type="ARBA" id="ARBA00022552"/>
    </source>
</evidence>
<comment type="subcellular location">
    <subcellularLocation>
        <location evidence="1">Nucleus</location>
        <location evidence="1">Nucleolus</location>
    </subcellularLocation>
</comment>
<evidence type="ECO:0000256" key="8">
    <source>
        <dbReference type="SAM" id="MobiDB-lite"/>
    </source>
</evidence>
<dbReference type="AlphaFoldDB" id="A0AAN6N131"/>
<feature type="domain" description="UTP23 sensor motif region" evidence="9">
    <location>
        <begin position="229"/>
        <end position="248"/>
    </location>
</feature>
<dbReference type="Pfam" id="PF04900">
    <property type="entry name" value="Fcf1"/>
    <property type="match status" value="1"/>
</dbReference>
<dbReference type="InterPro" id="IPR006984">
    <property type="entry name" value="Fcf1/UTP23"/>
</dbReference>
<reference evidence="11" key="1">
    <citation type="journal article" date="2023" name="Mol. Phylogenet. Evol.">
        <title>Genome-scale phylogeny and comparative genomics of the fungal order Sordariales.</title>
        <authorList>
            <person name="Hensen N."/>
            <person name="Bonometti L."/>
            <person name="Westerberg I."/>
            <person name="Brannstrom I.O."/>
            <person name="Guillou S."/>
            <person name="Cros-Aarteil S."/>
            <person name="Calhoun S."/>
            <person name="Haridas S."/>
            <person name="Kuo A."/>
            <person name="Mondo S."/>
            <person name="Pangilinan J."/>
            <person name="Riley R."/>
            <person name="LaButti K."/>
            <person name="Andreopoulos B."/>
            <person name="Lipzen A."/>
            <person name="Chen C."/>
            <person name="Yan M."/>
            <person name="Daum C."/>
            <person name="Ng V."/>
            <person name="Clum A."/>
            <person name="Steindorff A."/>
            <person name="Ohm R.A."/>
            <person name="Martin F."/>
            <person name="Silar P."/>
            <person name="Natvig D.O."/>
            <person name="Lalanne C."/>
            <person name="Gautier V."/>
            <person name="Ament-Velasquez S.L."/>
            <person name="Kruys A."/>
            <person name="Hutchinson M.I."/>
            <person name="Powell A.J."/>
            <person name="Barry K."/>
            <person name="Miller A.N."/>
            <person name="Grigoriev I.V."/>
            <person name="Debuchy R."/>
            <person name="Gladieux P."/>
            <person name="Hiltunen Thoren M."/>
            <person name="Johannesson H."/>
        </authorList>
    </citation>
    <scope>NUCLEOTIDE SEQUENCE [LARGE SCALE GENOMIC DNA]</scope>
    <source>
        <strain evidence="11">CBS 340.73</strain>
    </source>
</reference>
<dbReference type="Proteomes" id="UP001303473">
    <property type="component" value="Unassembled WGS sequence"/>
</dbReference>
<gene>
    <name evidence="10" type="ORF">QBC46DRAFT_393496</name>
</gene>
<comment type="function">
    <text evidence="5">Involved in rRNA-processing and ribosome biogenesis.</text>
</comment>
<keyword evidence="2" id="KW-0690">Ribosome biogenesis</keyword>
<accession>A0AAN6N131</accession>
<dbReference type="FunFam" id="3.40.50.1010:FF:000006">
    <property type="entry name" value="rRNA-processing protein UTP23 homolog"/>
    <property type="match status" value="1"/>
</dbReference>